<keyword evidence="1" id="KW-0472">Membrane</keyword>
<accession>A0A0V1CIU9</accession>
<dbReference type="STRING" id="45882.A0A0V1CIU9"/>
<gene>
    <name evidence="3" type="ORF">T03_6021</name>
</gene>
<protein>
    <recommendedName>
        <fullName evidence="2">PiggyBac transposable element-derived protein domain-containing protein</fullName>
    </recommendedName>
</protein>
<organism evidence="3 4">
    <name type="scientific">Trichinella britovi</name>
    <name type="common">Parasitic roundworm</name>
    <dbReference type="NCBI Taxonomy" id="45882"/>
    <lineage>
        <taxon>Eukaryota</taxon>
        <taxon>Metazoa</taxon>
        <taxon>Ecdysozoa</taxon>
        <taxon>Nematoda</taxon>
        <taxon>Enoplea</taxon>
        <taxon>Dorylaimia</taxon>
        <taxon>Trichinellida</taxon>
        <taxon>Trichinellidae</taxon>
        <taxon>Trichinella</taxon>
    </lineage>
</organism>
<evidence type="ECO:0000256" key="1">
    <source>
        <dbReference type="SAM" id="Phobius"/>
    </source>
</evidence>
<name>A0A0V1CIU9_TRIBR</name>
<evidence type="ECO:0000313" key="3">
    <source>
        <dbReference type="EMBL" id="KRY49127.1"/>
    </source>
</evidence>
<feature type="transmembrane region" description="Helical" evidence="1">
    <location>
        <begin position="61"/>
        <end position="81"/>
    </location>
</feature>
<dbReference type="EMBL" id="JYDI01000186">
    <property type="protein sequence ID" value="KRY49127.1"/>
    <property type="molecule type" value="Genomic_DNA"/>
</dbReference>
<dbReference type="Pfam" id="PF13843">
    <property type="entry name" value="DDE_Tnp_1_7"/>
    <property type="match status" value="1"/>
</dbReference>
<evidence type="ECO:0000259" key="2">
    <source>
        <dbReference type="Pfam" id="PF13843"/>
    </source>
</evidence>
<keyword evidence="4" id="KW-1185">Reference proteome</keyword>
<evidence type="ECO:0000313" key="4">
    <source>
        <dbReference type="Proteomes" id="UP000054653"/>
    </source>
</evidence>
<dbReference type="InterPro" id="IPR029526">
    <property type="entry name" value="PGBD"/>
</dbReference>
<reference evidence="3 4" key="1">
    <citation type="submission" date="2015-01" db="EMBL/GenBank/DDBJ databases">
        <title>Evolution of Trichinella species and genotypes.</title>
        <authorList>
            <person name="Korhonen P.K."/>
            <person name="Edoardo P."/>
            <person name="Giuseppe L.R."/>
            <person name="Gasser R.B."/>
        </authorList>
    </citation>
    <scope>NUCLEOTIDE SEQUENCE [LARGE SCALE GENOMIC DNA]</scope>
    <source>
        <strain evidence="3">ISS120</strain>
    </source>
</reference>
<keyword evidence="1" id="KW-1133">Transmembrane helix</keyword>
<dbReference type="AlphaFoldDB" id="A0A0V1CIU9"/>
<sequence>MINYVPRKNSNVLLLTSYHSKLKQGFKRPNIINDYNLGKGCVDSRDARIEDFSCKRKTNRYIMLMLYFIVEVCINNGFLLMRHQQSYQKTKKCFMRELSAQLVKQHIEMRYQNEKIHAQTKHAFIHYRLPQNHKCYRYQL</sequence>
<comment type="caution">
    <text evidence="3">The sequence shown here is derived from an EMBL/GenBank/DDBJ whole genome shotgun (WGS) entry which is preliminary data.</text>
</comment>
<feature type="domain" description="PiggyBac transposable element-derived protein" evidence="2">
    <location>
        <begin position="9"/>
        <end position="78"/>
    </location>
</feature>
<dbReference type="Proteomes" id="UP000054653">
    <property type="component" value="Unassembled WGS sequence"/>
</dbReference>
<dbReference type="OMA" id="VCINNGF"/>
<proteinExistence type="predicted"/>
<keyword evidence="1" id="KW-0812">Transmembrane</keyword>